<name>A0ABD2ZD42_9GENT</name>
<dbReference type="EMBL" id="JBJUIK010000010">
    <property type="protein sequence ID" value="KAL3516195.1"/>
    <property type="molecule type" value="Genomic_DNA"/>
</dbReference>
<reference evidence="2 3" key="1">
    <citation type="submission" date="2024-11" db="EMBL/GenBank/DDBJ databases">
        <title>A near-complete genome assembly of Cinchona calisaya.</title>
        <authorList>
            <person name="Lian D.C."/>
            <person name="Zhao X.W."/>
            <person name="Wei L."/>
        </authorList>
    </citation>
    <scope>NUCLEOTIDE SEQUENCE [LARGE SCALE GENOMIC DNA]</scope>
    <source>
        <tissue evidence="2">Nenye</tissue>
    </source>
</reference>
<dbReference type="Pfam" id="PF00078">
    <property type="entry name" value="RVT_1"/>
    <property type="match status" value="1"/>
</dbReference>
<dbReference type="InterPro" id="IPR043502">
    <property type="entry name" value="DNA/RNA_pol_sf"/>
</dbReference>
<gene>
    <name evidence="2" type="ORF">ACH5RR_023097</name>
</gene>
<keyword evidence="3" id="KW-1185">Reference proteome</keyword>
<protein>
    <recommendedName>
        <fullName evidence="1">Reverse transcriptase domain-containing protein</fullName>
    </recommendedName>
</protein>
<dbReference type="Proteomes" id="UP001630127">
    <property type="component" value="Unassembled WGS sequence"/>
</dbReference>
<evidence type="ECO:0000259" key="1">
    <source>
        <dbReference type="PROSITE" id="PS50878"/>
    </source>
</evidence>
<proteinExistence type="predicted"/>
<accession>A0ABD2ZD42</accession>
<sequence>MNAATNADAMDLKRQLEDLLDKEDLVWMQRRKIHWMREGNRNTAFFQACTTKRRRMNTINGLHDDMGNWCAKDTDTERVVIKHFIFKSSRTTLEDLDLVIERVQLRITEKMNEELSRQFSTSEVSKALSQMFPLKSLSPDGMTPIFFQKYWNIVGNDITSSILNFLNNGIFHKTLNSTTVVLIPKCQDPNLVSQFHPISLFNVVYHITAKVIANKFSSHIISESQSAFILGHLIIDNVLFAHEVNHVVKTRTKGKRGLMFIKLDMSTDFDRVEWIFILKMLSKIGFTDKFVNLTNTCISTVSYSFIVNGYSFGNLIPERGICQGDPLSSFLFVICVEVFSCLI</sequence>
<dbReference type="PANTHER" id="PTHR46890">
    <property type="entry name" value="NON-LTR RETROLELEMENT REVERSE TRANSCRIPTASE-LIKE PROTEIN-RELATED"/>
    <property type="match status" value="1"/>
</dbReference>
<feature type="domain" description="Reverse transcriptase" evidence="1">
    <location>
        <begin position="164"/>
        <end position="343"/>
    </location>
</feature>
<dbReference type="InterPro" id="IPR052343">
    <property type="entry name" value="Retrotransposon-Effector_Assoc"/>
</dbReference>
<dbReference type="InterPro" id="IPR000477">
    <property type="entry name" value="RT_dom"/>
</dbReference>
<dbReference type="PANTHER" id="PTHR46890:SF48">
    <property type="entry name" value="RNA-DIRECTED DNA POLYMERASE"/>
    <property type="match status" value="1"/>
</dbReference>
<dbReference type="AlphaFoldDB" id="A0ABD2ZD42"/>
<evidence type="ECO:0000313" key="2">
    <source>
        <dbReference type="EMBL" id="KAL3516195.1"/>
    </source>
</evidence>
<dbReference type="SUPFAM" id="SSF56672">
    <property type="entry name" value="DNA/RNA polymerases"/>
    <property type="match status" value="1"/>
</dbReference>
<evidence type="ECO:0000313" key="3">
    <source>
        <dbReference type="Proteomes" id="UP001630127"/>
    </source>
</evidence>
<comment type="caution">
    <text evidence="2">The sequence shown here is derived from an EMBL/GenBank/DDBJ whole genome shotgun (WGS) entry which is preliminary data.</text>
</comment>
<organism evidence="2 3">
    <name type="scientific">Cinchona calisaya</name>
    <dbReference type="NCBI Taxonomy" id="153742"/>
    <lineage>
        <taxon>Eukaryota</taxon>
        <taxon>Viridiplantae</taxon>
        <taxon>Streptophyta</taxon>
        <taxon>Embryophyta</taxon>
        <taxon>Tracheophyta</taxon>
        <taxon>Spermatophyta</taxon>
        <taxon>Magnoliopsida</taxon>
        <taxon>eudicotyledons</taxon>
        <taxon>Gunneridae</taxon>
        <taxon>Pentapetalae</taxon>
        <taxon>asterids</taxon>
        <taxon>lamiids</taxon>
        <taxon>Gentianales</taxon>
        <taxon>Rubiaceae</taxon>
        <taxon>Cinchonoideae</taxon>
        <taxon>Cinchoneae</taxon>
        <taxon>Cinchona</taxon>
    </lineage>
</organism>
<dbReference type="PROSITE" id="PS50878">
    <property type="entry name" value="RT_POL"/>
    <property type="match status" value="1"/>
</dbReference>